<organism evidence="10 11">
    <name type="scientific">Nocardia alba</name>
    <dbReference type="NCBI Taxonomy" id="225051"/>
    <lineage>
        <taxon>Bacteria</taxon>
        <taxon>Bacillati</taxon>
        <taxon>Actinomycetota</taxon>
        <taxon>Actinomycetes</taxon>
        <taxon>Mycobacteriales</taxon>
        <taxon>Nocardiaceae</taxon>
        <taxon>Nocardia</taxon>
    </lineage>
</organism>
<dbReference type="GO" id="GO:0046677">
    <property type="term" value="P:response to antibiotic"/>
    <property type="evidence" value="ECO:0007669"/>
    <property type="project" value="UniProtKB-KW"/>
</dbReference>
<feature type="transmembrane region" description="Helical" evidence="8">
    <location>
        <begin position="203"/>
        <end position="221"/>
    </location>
</feature>
<evidence type="ECO:0000256" key="6">
    <source>
        <dbReference type="ARBA" id="ARBA00023136"/>
    </source>
</evidence>
<evidence type="ECO:0000313" key="11">
    <source>
        <dbReference type="Proteomes" id="UP000294856"/>
    </source>
</evidence>
<accession>A0A4R1FW81</accession>
<comment type="similarity">
    <text evidence="2">Belongs to the ABC-2 integral membrane protein family.</text>
</comment>
<keyword evidence="6 8" id="KW-0472">Membrane</keyword>
<keyword evidence="4 8" id="KW-0812">Transmembrane</keyword>
<gene>
    <name evidence="10" type="ORF">DFR71_0135</name>
</gene>
<evidence type="ECO:0000256" key="5">
    <source>
        <dbReference type="ARBA" id="ARBA00022989"/>
    </source>
</evidence>
<evidence type="ECO:0000256" key="8">
    <source>
        <dbReference type="SAM" id="Phobius"/>
    </source>
</evidence>
<name>A0A4R1FW81_9NOCA</name>
<keyword evidence="11" id="KW-1185">Reference proteome</keyword>
<dbReference type="Pfam" id="PF12698">
    <property type="entry name" value="ABC2_membrane_3"/>
    <property type="match status" value="1"/>
</dbReference>
<evidence type="ECO:0000313" key="10">
    <source>
        <dbReference type="EMBL" id="TCJ99163.1"/>
    </source>
</evidence>
<keyword evidence="3" id="KW-1003">Cell membrane</keyword>
<keyword evidence="7" id="KW-0046">Antibiotic resistance</keyword>
<proteinExistence type="inferred from homology"/>
<dbReference type="Proteomes" id="UP000294856">
    <property type="component" value="Unassembled WGS sequence"/>
</dbReference>
<dbReference type="GO" id="GO:0043190">
    <property type="term" value="C:ATP-binding cassette (ABC) transporter complex"/>
    <property type="evidence" value="ECO:0007669"/>
    <property type="project" value="InterPro"/>
</dbReference>
<feature type="transmembrane region" description="Helical" evidence="8">
    <location>
        <begin position="90"/>
        <end position="111"/>
    </location>
</feature>
<evidence type="ECO:0000256" key="7">
    <source>
        <dbReference type="ARBA" id="ARBA00023251"/>
    </source>
</evidence>
<feature type="transmembrane region" description="Helical" evidence="8">
    <location>
        <begin position="52"/>
        <end position="70"/>
    </location>
</feature>
<keyword evidence="5 8" id="KW-1133">Transmembrane helix</keyword>
<comment type="subcellular location">
    <subcellularLocation>
        <location evidence="1">Cell membrane</location>
        <topology evidence="1">Multi-pass membrane protein</topology>
    </subcellularLocation>
</comment>
<protein>
    <submittedName>
        <fullName evidence="10">ABC-2 type transport system permease protein</fullName>
    </submittedName>
</protein>
<dbReference type="InterPro" id="IPR013525">
    <property type="entry name" value="ABC2_TM"/>
</dbReference>
<evidence type="ECO:0000259" key="9">
    <source>
        <dbReference type="Pfam" id="PF12698"/>
    </source>
</evidence>
<sequence length="290" mass="30842">MLTGFPGATRPIDHDGDVQTADEFATDRAPTVVFAQWWVLARRLIRPAWRTGEIFTALLAPAVFTLGFYVPLDLVMTVYGHGLSSYAQFLMPMIVMQAVAFCAITAAFRAATDARDGLDARFATLPMPRWVPFAARITMAAHRAVISVAAALVCGAVIGFRFYGSWWHTVGFLAFSLLIATALCCGADLLGSMSASPEATTQILVLPQLIFGMVSTGFAPASQFPGWIQGFARNQPVSQFVDGLRALAGDSTGDAGAVDLATLGPGLAWALGILVVCGGLSWRHAARRSA</sequence>
<dbReference type="InterPro" id="IPR000412">
    <property type="entry name" value="ABC_2_transport"/>
</dbReference>
<dbReference type="AlphaFoldDB" id="A0A4R1FW81"/>
<dbReference type="STRING" id="1210063.GCA_001612665_02153"/>
<dbReference type="PIRSF" id="PIRSF006648">
    <property type="entry name" value="DrrB"/>
    <property type="match status" value="1"/>
</dbReference>
<evidence type="ECO:0000256" key="1">
    <source>
        <dbReference type="ARBA" id="ARBA00004651"/>
    </source>
</evidence>
<dbReference type="InterPro" id="IPR051328">
    <property type="entry name" value="T7SS_ABC-Transporter"/>
</dbReference>
<dbReference type="EMBL" id="SMFR01000001">
    <property type="protein sequence ID" value="TCJ99163.1"/>
    <property type="molecule type" value="Genomic_DNA"/>
</dbReference>
<feature type="transmembrane region" description="Helical" evidence="8">
    <location>
        <begin position="266"/>
        <end position="285"/>
    </location>
</feature>
<feature type="transmembrane region" description="Helical" evidence="8">
    <location>
        <begin position="170"/>
        <end position="191"/>
    </location>
</feature>
<evidence type="ECO:0000256" key="2">
    <source>
        <dbReference type="ARBA" id="ARBA00007783"/>
    </source>
</evidence>
<evidence type="ECO:0000256" key="3">
    <source>
        <dbReference type="ARBA" id="ARBA00022475"/>
    </source>
</evidence>
<reference evidence="10 11" key="1">
    <citation type="submission" date="2019-03" db="EMBL/GenBank/DDBJ databases">
        <title>Genomic Encyclopedia of Type Strains, Phase IV (KMG-IV): sequencing the most valuable type-strain genomes for metagenomic binning, comparative biology and taxonomic classification.</title>
        <authorList>
            <person name="Goeker M."/>
        </authorList>
    </citation>
    <scope>NUCLEOTIDE SEQUENCE [LARGE SCALE GENOMIC DNA]</scope>
    <source>
        <strain evidence="10 11">DSM 44684</strain>
    </source>
</reference>
<evidence type="ECO:0000256" key="4">
    <source>
        <dbReference type="ARBA" id="ARBA00022692"/>
    </source>
</evidence>
<feature type="domain" description="ABC-2 type transporter transmembrane" evidence="9">
    <location>
        <begin position="80"/>
        <end position="282"/>
    </location>
</feature>
<comment type="caution">
    <text evidence="10">The sequence shown here is derived from an EMBL/GenBank/DDBJ whole genome shotgun (WGS) entry which is preliminary data.</text>
</comment>
<dbReference type="OrthoDB" id="8988363at2"/>
<dbReference type="PANTHER" id="PTHR43077:SF8">
    <property type="entry name" value="DOXORUBICIN RESISTANCE ABC TRANSPORTER PERMEASE PROTEIN DRRB"/>
    <property type="match status" value="1"/>
</dbReference>
<dbReference type="GO" id="GO:0140359">
    <property type="term" value="F:ABC-type transporter activity"/>
    <property type="evidence" value="ECO:0007669"/>
    <property type="project" value="InterPro"/>
</dbReference>
<dbReference type="PANTHER" id="PTHR43077">
    <property type="entry name" value="TRANSPORT PERMEASE YVFS-RELATED"/>
    <property type="match status" value="1"/>
</dbReference>
<feature type="transmembrane region" description="Helical" evidence="8">
    <location>
        <begin position="144"/>
        <end position="164"/>
    </location>
</feature>